<keyword evidence="2" id="KW-1185">Reference proteome</keyword>
<comment type="caution">
    <text evidence="1">The sequence shown here is derived from an EMBL/GenBank/DDBJ whole genome shotgun (WGS) entry which is preliminary data.</text>
</comment>
<reference evidence="1 2" key="1">
    <citation type="submission" date="2017-11" db="EMBL/GenBank/DDBJ databases">
        <title>De-novo sequencing of pomegranate (Punica granatum L.) genome.</title>
        <authorList>
            <person name="Akparov Z."/>
            <person name="Amiraslanov A."/>
            <person name="Hajiyeva S."/>
            <person name="Abbasov M."/>
            <person name="Kaur K."/>
            <person name="Hamwieh A."/>
            <person name="Solovyev V."/>
            <person name="Salamov A."/>
            <person name="Braich B."/>
            <person name="Kosarev P."/>
            <person name="Mahmoud A."/>
            <person name="Hajiyev E."/>
            <person name="Babayeva S."/>
            <person name="Izzatullayeva V."/>
            <person name="Mammadov A."/>
            <person name="Mammadov A."/>
            <person name="Sharifova S."/>
            <person name="Ojaghi J."/>
            <person name="Eynullazada K."/>
            <person name="Bayramov B."/>
            <person name="Abdulazimova A."/>
            <person name="Shahmuradov I."/>
        </authorList>
    </citation>
    <scope>NUCLEOTIDE SEQUENCE [LARGE SCALE GENOMIC DNA]</scope>
    <source>
        <strain evidence="2">cv. AG2017</strain>
        <tissue evidence="1">Leaf</tissue>
    </source>
</reference>
<sequence length="300" mass="33512">MNVFTWSPPPSTRALKLSLIHIDSPFSSMARLKVISIVLVALDKVLIRANSFFPNNTMETLSILLDHALHLGLIREKSMGYGCRAFLEGSLDEAKMKSMIQEVSLIHIDSPFSSMARLKVISIVLVALDKVLIRANSFFPNNTMETLSILLDHALHLGLIREKSMGYGCRAFLEGSLDEAKMKSMIQEVSLIHIDSPFSSMARLKVISIVLVALDKVLIRANSFFPNNTMETLSILLDHALHLGLIREKSMGYGCRAFLEGSLDEAKMKSMIQEVSLIHISIALKVFTEWDQDLHQSTKV</sequence>
<evidence type="ECO:0000313" key="2">
    <source>
        <dbReference type="Proteomes" id="UP000233551"/>
    </source>
</evidence>
<gene>
    <name evidence="1" type="ORF">CRG98_038879</name>
</gene>
<evidence type="ECO:0000313" key="1">
    <source>
        <dbReference type="EMBL" id="PKI40741.1"/>
    </source>
</evidence>
<name>A0A2I0I9T7_PUNGR</name>
<dbReference type="Proteomes" id="UP000233551">
    <property type="component" value="Unassembled WGS sequence"/>
</dbReference>
<proteinExistence type="predicted"/>
<accession>A0A2I0I9T7</accession>
<organism evidence="1 2">
    <name type="scientific">Punica granatum</name>
    <name type="common">Pomegranate</name>
    <dbReference type="NCBI Taxonomy" id="22663"/>
    <lineage>
        <taxon>Eukaryota</taxon>
        <taxon>Viridiplantae</taxon>
        <taxon>Streptophyta</taxon>
        <taxon>Embryophyta</taxon>
        <taxon>Tracheophyta</taxon>
        <taxon>Spermatophyta</taxon>
        <taxon>Magnoliopsida</taxon>
        <taxon>eudicotyledons</taxon>
        <taxon>Gunneridae</taxon>
        <taxon>Pentapetalae</taxon>
        <taxon>rosids</taxon>
        <taxon>malvids</taxon>
        <taxon>Myrtales</taxon>
        <taxon>Lythraceae</taxon>
        <taxon>Punica</taxon>
    </lineage>
</organism>
<protein>
    <submittedName>
        <fullName evidence="1">Uncharacterized protein</fullName>
    </submittedName>
</protein>
<dbReference type="EMBL" id="PGOL01003497">
    <property type="protein sequence ID" value="PKI40741.1"/>
    <property type="molecule type" value="Genomic_DNA"/>
</dbReference>
<dbReference type="AlphaFoldDB" id="A0A2I0I9T7"/>